<sequence>MAQWRIDSHEYKQPHNVTLFDTVMIADQYGNLVGGANPSGVAVDAFGRARMSTPLTLFDSSHRYRDNNLWSTSNTAGTTYAHSVNEGLINLNLPTTANAEIIRESTKVCSYQPGKSLFVLNTFVPNAPKANLRQRIGYYGAENGIYFEIDGTTAYFVERSYTTGVLVETRVAQADWNVDNLLGAAANLPGQDGPCPSKILLDLTKAQILWMDIEWLGLGSVRCGFVIDGKLIHCHSFHHANLITSTYITTASLPLRYEIKNTGTTSSNSTLKQVCSSVISEGGYELRGLQQAATVPITSAIDLPTAGTYYNVISLRLKASPNRLDAIVILTALSVLGITNNVNYNWQVRASGTSSGTTWVDAGPDSAVEYKIGGGAYSGGRILASGYTSGSNQGSASVDILKEALFKFQLERNGLTGTPFELSLVAAAGTDGGDIFGSMDWEEISR</sequence>
<name>A0A6J5M9F3_9CAUD</name>
<gene>
    <name evidence="1" type="ORF">UFOVP447_191</name>
</gene>
<dbReference type="EMBL" id="LR796423">
    <property type="protein sequence ID" value="CAB4143615.1"/>
    <property type="molecule type" value="Genomic_DNA"/>
</dbReference>
<evidence type="ECO:0000313" key="1">
    <source>
        <dbReference type="EMBL" id="CAB4143615.1"/>
    </source>
</evidence>
<protein>
    <submittedName>
        <fullName evidence="1">Uncharacterized protein</fullName>
    </submittedName>
</protein>
<accession>A0A6J5M9F3</accession>
<organism evidence="1">
    <name type="scientific">uncultured Caudovirales phage</name>
    <dbReference type="NCBI Taxonomy" id="2100421"/>
    <lineage>
        <taxon>Viruses</taxon>
        <taxon>Duplodnaviria</taxon>
        <taxon>Heunggongvirae</taxon>
        <taxon>Uroviricota</taxon>
        <taxon>Caudoviricetes</taxon>
        <taxon>Peduoviridae</taxon>
        <taxon>Maltschvirus</taxon>
        <taxon>Maltschvirus maltsch</taxon>
    </lineage>
</organism>
<proteinExistence type="predicted"/>
<reference evidence="1" key="1">
    <citation type="submission" date="2020-04" db="EMBL/GenBank/DDBJ databases">
        <authorList>
            <person name="Chiriac C."/>
            <person name="Salcher M."/>
            <person name="Ghai R."/>
            <person name="Kavagutti S V."/>
        </authorList>
    </citation>
    <scope>NUCLEOTIDE SEQUENCE</scope>
</reference>